<dbReference type="PROSITE" id="PS51157">
    <property type="entry name" value="ZF_UBR"/>
    <property type="match status" value="1"/>
</dbReference>
<evidence type="ECO:0000259" key="6">
    <source>
        <dbReference type="PROSITE" id="PS51157"/>
    </source>
</evidence>
<comment type="caution">
    <text evidence="7">The sequence shown here is derived from an EMBL/GenBank/DDBJ whole genome shotgun (WGS) entry which is preliminary data.</text>
</comment>
<dbReference type="InterPro" id="IPR013083">
    <property type="entry name" value="Znf_RING/FYVE/PHD"/>
</dbReference>
<accession>A0A9P8Q8N7</accession>
<dbReference type="CDD" id="cd19677">
    <property type="entry name" value="UBR-box_UBR7"/>
    <property type="match status" value="1"/>
</dbReference>
<dbReference type="EMBL" id="JAEUBG010001462">
    <property type="protein sequence ID" value="KAH3686318.1"/>
    <property type="molecule type" value="Genomic_DNA"/>
</dbReference>
<dbReference type="AlphaFoldDB" id="A0A9P8Q8N7"/>
<dbReference type="Pfam" id="PF02207">
    <property type="entry name" value="zf-UBR"/>
    <property type="match status" value="1"/>
</dbReference>
<dbReference type="PANTHER" id="PTHR13513">
    <property type="entry name" value="E3 UBIQUITIN-PROTEIN LIGASE UBR7"/>
    <property type="match status" value="1"/>
</dbReference>
<keyword evidence="2" id="KW-0863">Zinc-finger</keyword>
<name>A0A9P8Q8N7_WICPI</name>
<dbReference type="Gene3D" id="3.30.40.10">
    <property type="entry name" value="Zinc/RING finger domain, C3HC4 (zinc finger)"/>
    <property type="match status" value="1"/>
</dbReference>
<sequence>MSQETVTVQEFLLKQQKLESDAFEALPYDPKECSYSLGPLRQQLYACLTCFEAKNPECKRHLQESNPNDEKLIYNAVCYTCSIKCHTTHHLIPLYTKRNFQCDCGTIRVPSDTPCQARSSTNDIPSATNRYNLNFEGKYCTCQRMYDEEDGDTQELADQGTMIQCMLGDVCGEDWFHEGCILGLKDCVPKEEGQLPDSDDFDAFICWKCHEKWHKEIDEMVDIEGVLLKEVDRCEMKPHETYEDSTAPEQESKKRKLDPTPSESSIFLKNGYKHKLSQHETKTQSLKSFLKKFKHISQEDPVYEPPMDQPTTDKDSLDAMNTIPRDQAIEGIMAYNDIKDKLKGFLKAFAEGDKIVEKEDISAFFDMLKKGQ</sequence>
<dbReference type="OrthoDB" id="5795902at2759"/>
<organism evidence="7 8">
    <name type="scientific">Wickerhamomyces pijperi</name>
    <name type="common">Yeast</name>
    <name type="synonym">Pichia pijperi</name>
    <dbReference type="NCBI Taxonomy" id="599730"/>
    <lineage>
        <taxon>Eukaryota</taxon>
        <taxon>Fungi</taxon>
        <taxon>Dikarya</taxon>
        <taxon>Ascomycota</taxon>
        <taxon>Saccharomycotina</taxon>
        <taxon>Saccharomycetes</taxon>
        <taxon>Phaffomycetales</taxon>
        <taxon>Wickerhamomycetaceae</taxon>
        <taxon>Wickerhamomyces</taxon>
    </lineage>
</organism>
<keyword evidence="8" id="KW-1185">Reference proteome</keyword>
<reference evidence="7" key="2">
    <citation type="submission" date="2021-01" db="EMBL/GenBank/DDBJ databases">
        <authorList>
            <person name="Schikora-Tamarit M.A."/>
        </authorList>
    </citation>
    <scope>NUCLEOTIDE SEQUENCE</scope>
    <source>
        <strain evidence="7">CBS2887</strain>
    </source>
</reference>
<feature type="zinc finger region" description="UBR-type" evidence="4">
    <location>
        <begin position="31"/>
        <end position="120"/>
    </location>
</feature>
<dbReference type="InterPro" id="IPR003126">
    <property type="entry name" value="Znf_UBR"/>
</dbReference>
<evidence type="ECO:0000256" key="4">
    <source>
        <dbReference type="PROSITE-ProRule" id="PRU00508"/>
    </source>
</evidence>
<dbReference type="PANTHER" id="PTHR13513:SF9">
    <property type="entry name" value="E3 UBIQUITIN-PROTEIN LIGASE UBR7-RELATED"/>
    <property type="match status" value="1"/>
</dbReference>
<dbReference type="Proteomes" id="UP000774326">
    <property type="component" value="Unassembled WGS sequence"/>
</dbReference>
<dbReference type="InterPro" id="IPR040204">
    <property type="entry name" value="UBR7"/>
</dbReference>
<evidence type="ECO:0000256" key="1">
    <source>
        <dbReference type="ARBA" id="ARBA00022723"/>
    </source>
</evidence>
<dbReference type="InterPro" id="IPR047506">
    <property type="entry name" value="UBR7-like_UBR-box"/>
</dbReference>
<evidence type="ECO:0000256" key="5">
    <source>
        <dbReference type="SAM" id="MobiDB-lite"/>
    </source>
</evidence>
<keyword evidence="1" id="KW-0479">Metal-binding</keyword>
<dbReference type="GO" id="GO:0005737">
    <property type="term" value="C:cytoplasm"/>
    <property type="evidence" value="ECO:0007669"/>
    <property type="project" value="TreeGrafter"/>
</dbReference>
<gene>
    <name evidence="7" type="ORF">WICPIJ_002680</name>
</gene>
<dbReference type="GO" id="GO:0061630">
    <property type="term" value="F:ubiquitin protein ligase activity"/>
    <property type="evidence" value="ECO:0007669"/>
    <property type="project" value="InterPro"/>
</dbReference>
<feature type="domain" description="UBR-type" evidence="6">
    <location>
        <begin position="31"/>
        <end position="120"/>
    </location>
</feature>
<protein>
    <recommendedName>
        <fullName evidence="6">UBR-type domain-containing protein</fullName>
    </recommendedName>
</protein>
<evidence type="ECO:0000256" key="3">
    <source>
        <dbReference type="ARBA" id="ARBA00022833"/>
    </source>
</evidence>
<evidence type="ECO:0000313" key="8">
    <source>
        <dbReference type="Proteomes" id="UP000774326"/>
    </source>
</evidence>
<proteinExistence type="predicted"/>
<dbReference type="GO" id="GO:0008270">
    <property type="term" value="F:zinc ion binding"/>
    <property type="evidence" value="ECO:0007669"/>
    <property type="project" value="UniProtKB-KW"/>
</dbReference>
<evidence type="ECO:0000256" key="2">
    <source>
        <dbReference type="ARBA" id="ARBA00022771"/>
    </source>
</evidence>
<feature type="region of interest" description="Disordered" evidence="5">
    <location>
        <begin position="238"/>
        <end position="264"/>
    </location>
</feature>
<keyword evidence="3" id="KW-0862">Zinc</keyword>
<evidence type="ECO:0000313" key="7">
    <source>
        <dbReference type="EMBL" id="KAH3686318.1"/>
    </source>
</evidence>
<reference evidence="7" key="1">
    <citation type="journal article" date="2021" name="Open Biol.">
        <title>Shared evolutionary footprints suggest mitochondrial oxidative damage underlies multiple complex I losses in fungi.</title>
        <authorList>
            <person name="Schikora-Tamarit M.A."/>
            <person name="Marcet-Houben M."/>
            <person name="Nosek J."/>
            <person name="Gabaldon T."/>
        </authorList>
    </citation>
    <scope>NUCLEOTIDE SEQUENCE</scope>
    <source>
        <strain evidence="7">CBS2887</strain>
    </source>
</reference>
<dbReference type="SMART" id="SM00396">
    <property type="entry name" value="ZnF_UBR1"/>
    <property type="match status" value="1"/>
</dbReference>